<dbReference type="AlphaFoldDB" id="W9ALZ4"/>
<organism evidence="2 3">
    <name type="scientific">Oceanobacillus picturae</name>
    <dbReference type="NCBI Taxonomy" id="171693"/>
    <lineage>
        <taxon>Bacteria</taxon>
        <taxon>Bacillati</taxon>
        <taxon>Bacillota</taxon>
        <taxon>Bacilli</taxon>
        <taxon>Bacillales</taxon>
        <taxon>Bacillaceae</taxon>
        <taxon>Oceanobacillus</taxon>
    </lineage>
</organism>
<evidence type="ECO:0000313" key="3">
    <source>
        <dbReference type="Proteomes" id="UP000028863"/>
    </source>
</evidence>
<feature type="transmembrane region" description="Helical" evidence="1">
    <location>
        <begin position="156"/>
        <end position="177"/>
    </location>
</feature>
<feature type="transmembrane region" description="Helical" evidence="1">
    <location>
        <begin position="361"/>
        <end position="383"/>
    </location>
</feature>
<comment type="caution">
    <text evidence="2">The sequence shown here is derived from an EMBL/GenBank/DDBJ whole genome shotgun (WGS) entry which is preliminary data.</text>
</comment>
<feature type="transmembrane region" description="Helical" evidence="1">
    <location>
        <begin position="6"/>
        <end position="22"/>
    </location>
</feature>
<evidence type="ECO:0008006" key="4">
    <source>
        <dbReference type="Google" id="ProtNLM"/>
    </source>
</evidence>
<proteinExistence type="predicted"/>
<reference evidence="2" key="2">
    <citation type="submission" date="2014-03" db="EMBL/GenBank/DDBJ databases">
        <authorList>
            <person name="Urmite Genomes"/>
        </authorList>
    </citation>
    <scope>NUCLEOTIDE SEQUENCE</scope>
    <source>
        <strain evidence="2">S1</strain>
    </source>
</reference>
<feature type="transmembrane region" description="Helical" evidence="1">
    <location>
        <begin position="78"/>
        <end position="98"/>
    </location>
</feature>
<keyword evidence="1" id="KW-0812">Transmembrane</keyword>
<keyword evidence="3" id="KW-1185">Reference proteome</keyword>
<dbReference type="STRING" id="171693.BN988_02189"/>
<dbReference type="InterPro" id="IPR029468">
    <property type="entry name" value="O-ag_pol_Wzy"/>
</dbReference>
<reference evidence="2" key="1">
    <citation type="submission" date="2014-03" db="EMBL/GenBank/DDBJ databases">
        <title>Draft genome sequencing of Oceanobacillus picturae strain S1 isolated from human gut.</title>
        <authorList>
            <person name="Croce O."/>
            <person name="Lagier J.C."/>
            <person name="Raoult D."/>
        </authorList>
    </citation>
    <scope>NUCLEOTIDE SEQUENCE [LARGE SCALE GENOMIC DNA]</scope>
    <source>
        <strain evidence="2">S1</strain>
    </source>
</reference>
<feature type="transmembrane region" description="Helical" evidence="1">
    <location>
        <begin position="184"/>
        <end position="204"/>
    </location>
</feature>
<dbReference type="eggNOG" id="ENOG5030EXJ">
    <property type="taxonomic scope" value="Bacteria"/>
</dbReference>
<sequence>MVGLAIVIHLFIIVLGISFVIYDYKRRHNNKLSVFMGTNLVFTFIYGLIPAILILNDFFVGKTDFYLIYTIDKENEPYLYISIVILIGYICMLLGYFLSNPYKRYKQKFYIPRRYLKYVAFSLLLVSSFCVFYFFVSMGGFINSFKYIEAIRAGNINIPGPIFLLLPVSIVSFLIYLSFQLDKVNIFSINFLFLLISLINSIYYLLIFGGRLPIALFILIIPMYIMERKGKWGFKNLFLIFIVGVLSLNYLDSLFKLLSQSSDDIAVKSVLDNIPRLIAQFSFPYINTLHVHDFTYSNIEFRYFIDLISWIINYLPSNIASVIGLDQITPSYTLNTENHLMFDPSNKTAGGVPTDIVTFGYYQFSIVGVIIITFLFGLLVSWFDRFFNNSHQSTFITLAKIRLFQVISFYPMYADIEAFMRRRIDVVLIIVLLVLFSKKHGEDSSQD</sequence>
<evidence type="ECO:0000313" key="2">
    <source>
        <dbReference type="EMBL" id="CDO03671.1"/>
    </source>
</evidence>
<keyword evidence="1" id="KW-1133">Transmembrane helix</keyword>
<name>W9ALZ4_9BACI</name>
<gene>
    <name evidence="2" type="ORF">BN988_02189</name>
</gene>
<feature type="transmembrane region" description="Helical" evidence="1">
    <location>
        <begin position="210"/>
        <end position="226"/>
    </location>
</feature>
<dbReference type="NCBIfam" id="TIGR04370">
    <property type="entry name" value="glyco_rpt_poly"/>
    <property type="match status" value="1"/>
</dbReference>
<feature type="transmembrane region" description="Helical" evidence="1">
    <location>
        <begin position="34"/>
        <end position="58"/>
    </location>
</feature>
<dbReference type="Pfam" id="PF14296">
    <property type="entry name" value="O-ag_pol_Wzy"/>
    <property type="match status" value="1"/>
</dbReference>
<dbReference type="Proteomes" id="UP000028863">
    <property type="component" value="Unassembled WGS sequence"/>
</dbReference>
<accession>W9ALZ4</accession>
<feature type="transmembrane region" description="Helical" evidence="1">
    <location>
        <begin position="118"/>
        <end position="136"/>
    </location>
</feature>
<dbReference type="EMBL" id="CCAX010000001">
    <property type="protein sequence ID" value="CDO03671.1"/>
    <property type="molecule type" value="Genomic_DNA"/>
</dbReference>
<protein>
    <recommendedName>
        <fullName evidence="4">Oligosaccharide repeat unit polymerase</fullName>
    </recommendedName>
</protein>
<dbReference type="RefSeq" id="WP_036575952.1">
    <property type="nucleotide sequence ID" value="NZ_CABLBW010000001.1"/>
</dbReference>
<keyword evidence="1" id="KW-0472">Membrane</keyword>
<feature type="transmembrane region" description="Helical" evidence="1">
    <location>
        <begin position="233"/>
        <end position="251"/>
    </location>
</feature>
<evidence type="ECO:0000256" key="1">
    <source>
        <dbReference type="SAM" id="Phobius"/>
    </source>
</evidence>